<keyword evidence="1" id="KW-0732">Signal</keyword>
<sequence length="65" mass="7640">EQCINFNKLLLQIFFSYFLLLSPFVRQTCSPSSSRRYLTNTKVPYVFCCQLSIPSSPLISNDKRW</sequence>
<accession>A0A0K2TIR1</accession>
<feature type="chain" id="PRO_5005487874" evidence="1">
    <location>
        <begin position="28"/>
        <end position="65"/>
    </location>
</feature>
<dbReference type="EMBL" id="HACA01008166">
    <property type="protein sequence ID" value="CDW25527.1"/>
    <property type="molecule type" value="Transcribed_RNA"/>
</dbReference>
<evidence type="ECO:0000256" key="1">
    <source>
        <dbReference type="SAM" id="SignalP"/>
    </source>
</evidence>
<reference evidence="2" key="1">
    <citation type="submission" date="2014-05" db="EMBL/GenBank/DDBJ databases">
        <authorList>
            <person name="Chronopoulou M."/>
        </authorList>
    </citation>
    <scope>NUCLEOTIDE SEQUENCE</scope>
    <source>
        <tissue evidence="2">Whole organism</tissue>
    </source>
</reference>
<feature type="signal peptide" evidence="1">
    <location>
        <begin position="1"/>
        <end position="27"/>
    </location>
</feature>
<feature type="non-terminal residue" evidence="2">
    <location>
        <position position="1"/>
    </location>
</feature>
<protein>
    <submittedName>
        <fullName evidence="2">Uncharacterized protein</fullName>
    </submittedName>
</protein>
<proteinExistence type="predicted"/>
<name>A0A0K2TIR1_LEPSM</name>
<organism evidence="2">
    <name type="scientific">Lepeophtheirus salmonis</name>
    <name type="common">Salmon louse</name>
    <name type="synonym">Caligus salmonis</name>
    <dbReference type="NCBI Taxonomy" id="72036"/>
    <lineage>
        <taxon>Eukaryota</taxon>
        <taxon>Metazoa</taxon>
        <taxon>Ecdysozoa</taxon>
        <taxon>Arthropoda</taxon>
        <taxon>Crustacea</taxon>
        <taxon>Multicrustacea</taxon>
        <taxon>Hexanauplia</taxon>
        <taxon>Copepoda</taxon>
        <taxon>Siphonostomatoida</taxon>
        <taxon>Caligidae</taxon>
        <taxon>Lepeophtheirus</taxon>
    </lineage>
</organism>
<dbReference type="AlphaFoldDB" id="A0A0K2TIR1"/>
<evidence type="ECO:0000313" key="2">
    <source>
        <dbReference type="EMBL" id="CDW25527.1"/>
    </source>
</evidence>